<dbReference type="PIRSF" id="PIRSF018266">
    <property type="entry name" value="FecR"/>
    <property type="match status" value="1"/>
</dbReference>
<protein>
    <submittedName>
        <fullName evidence="4">DUF4974 domain-containing protein</fullName>
    </submittedName>
</protein>
<dbReference type="PANTHER" id="PTHR30273:SF2">
    <property type="entry name" value="PROTEIN FECR"/>
    <property type="match status" value="1"/>
</dbReference>
<feature type="domain" description="FecR protein" evidence="2">
    <location>
        <begin position="130"/>
        <end position="217"/>
    </location>
</feature>
<keyword evidence="1" id="KW-0812">Transmembrane</keyword>
<sequence length="340" mass="38346">MKRDNIYVIISRHLANSQDKEDEQILQEWVNSSEKNREIYEGIKNHWQAPTQMKVARYKTNELKNSLWEETIGKNASFQKPKETKQYALVMKIAASLILIAGLAIMSIQYLDQPDRIASPVMVTKSNIDGVKTKIHLKDGTVVQLNSDSQIAYAREFSDTARTIWLEGEAFFNVAKSQKPFYVICDNIKVRALGTSFNVYGHTVGDQTIVSLSTGKVSVTNMESPATQKVFLDPGQQVTYDKEKKALSAVEAFDPVMANGWKDGVLSFNQAALKEIIQKLSRWYGVSIQLENNPSSVLTYTGSFERQSLHSVLTSMGYVNGFQFEIEGKNVQLKFDAYEN</sequence>
<proteinExistence type="predicted"/>
<evidence type="ECO:0000259" key="2">
    <source>
        <dbReference type="Pfam" id="PF04773"/>
    </source>
</evidence>
<dbReference type="InterPro" id="IPR012373">
    <property type="entry name" value="Ferrdict_sens_TM"/>
</dbReference>
<dbReference type="Gene3D" id="2.60.120.1440">
    <property type="match status" value="1"/>
</dbReference>
<organism evidence="4 5">
    <name type="scientific">Reichenbachiella carrageenanivorans</name>
    <dbReference type="NCBI Taxonomy" id="2979869"/>
    <lineage>
        <taxon>Bacteria</taxon>
        <taxon>Pseudomonadati</taxon>
        <taxon>Bacteroidota</taxon>
        <taxon>Cytophagia</taxon>
        <taxon>Cytophagales</taxon>
        <taxon>Reichenbachiellaceae</taxon>
        <taxon>Reichenbachiella</taxon>
    </lineage>
</organism>
<dbReference type="PANTHER" id="PTHR30273">
    <property type="entry name" value="PERIPLASMIC SIGNAL SENSOR AND SIGMA FACTOR ACTIVATOR FECR-RELATED"/>
    <property type="match status" value="1"/>
</dbReference>
<dbReference type="InterPro" id="IPR032508">
    <property type="entry name" value="FecR_C"/>
</dbReference>
<keyword evidence="1" id="KW-0472">Membrane</keyword>
<evidence type="ECO:0000313" key="4">
    <source>
        <dbReference type="EMBL" id="UXX79075.1"/>
    </source>
</evidence>
<feature type="domain" description="Protein FecR C-terminal" evidence="3">
    <location>
        <begin position="266"/>
        <end position="331"/>
    </location>
</feature>
<dbReference type="Gene3D" id="3.55.50.30">
    <property type="match status" value="1"/>
</dbReference>
<evidence type="ECO:0000259" key="3">
    <source>
        <dbReference type="Pfam" id="PF16344"/>
    </source>
</evidence>
<evidence type="ECO:0000256" key="1">
    <source>
        <dbReference type="SAM" id="Phobius"/>
    </source>
</evidence>
<dbReference type="RefSeq" id="WP_263050818.1">
    <property type="nucleotide sequence ID" value="NZ_CP106735.1"/>
</dbReference>
<keyword evidence="5" id="KW-1185">Reference proteome</keyword>
<evidence type="ECO:0000313" key="5">
    <source>
        <dbReference type="Proteomes" id="UP001062165"/>
    </source>
</evidence>
<gene>
    <name evidence="4" type="ORF">N7E81_17105</name>
</gene>
<feature type="transmembrane region" description="Helical" evidence="1">
    <location>
        <begin position="89"/>
        <end position="111"/>
    </location>
</feature>
<dbReference type="Proteomes" id="UP001062165">
    <property type="component" value="Chromosome"/>
</dbReference>
<dbReference type="Pfam" id="PF04773">
    <property type="entry name" value="FecR"/>
    <property type="match status" value="1"/>
</dbReference>
<keyword evidence="1" id="KW-1133">Transmembrane helix</keyword>
<accession>A0ABY6CYT1</accession>
<name>A0ABY6CYT1_9BACT</name>
<dbReference type="Pfam" id="PF16344">
    <property type="entry name" value="FecR_C"/>
    <property type="match status" value="1"/>
</dbReference>
<reference evidence="4" key="1">
    <citation type="submission" date="2022-10" db="EMBL/GenBank/DDBJ databases">
        <title>Comparative genomics and taxonomic characterization of three novel marine species of genus Reichenbachiella exhibiting antioxidant and polysaccharide degradation activities.</title>
        <authorList>
            <person name="Muhammad N."/>
            <person name="Lee Y.-J."/>
            <person name="Ko J."/>
            <person name="Kim S.-G."/>
        </authorList>
    </citation>
    <scope>NUCLEOTIDE SEQUENCE</scope>
    <source>
        <strain evidence="4">Wsw4-B4</strain>
    </source>
</reference>
<dbReference type="EMBL" id="CP106735">
    <property type="protein sequence ID" value="UXX79075.1"/>
    <property type="molecule type" value="Genomic_DNA"/>
</dbReference>
<dbReference type="InterPro" id="IPR006860">
    <property type="entry name" value="FecR"/>
</dbReference>